<dbReference type="OrthoDB" id="414781at2759"/>
<dbReference type="InterPro" id="IPR024156">
    <property type="entry name" value="Small_GTPase_ARF"/>
</dbReference>
<keyword evidence="7" id="KW-1185">Reference proteome</keyword>
<gene>
    <name evidence="6" type="ORF">SYNPS1DRAFT_33180</name>
</gene>
<dbReference type="GO" id="GO:0005794">
    <property type="term" value="C:Golgi apparatus"/>
    <property type="evidence" value="ECO:0007669"/>
    <property type="project" value="TreeGrafter"/>
</dbReference>
<dbReference type="CDD" id="cd04160">
    <property type="entry name" value="Arfrp1"/>
    <property type="match status" value="1"/>
</dbReference>
<dbReference type="Pfam" id="PF00025">
    <property type="entry name" value="Arf"/>
    <property type="match status" value="1"/>
</dbReference>
<dbReference type="GO" id="GO:0003924">
    <property type="term" value="F:GTPase activity"/>
    <property type="evidence" value="ECO:0007669"/>
    <property type="project" value="InterPro"/>
</dbReference>
<dbReference type="GO" id="GO:0034067">
    <property type="term" value="P:protein localization to Golgi apparatus"/>
    <property type="evidence" value="ECO:0007669"/>
    <property type="project" value="TreeGrafter"/>
</dbReference>
<keyword evidence="1 3" id="KW-0547">Nucleotide-binding</keyword>
<comment type="similarity">
    <text evidence="5">Belongs to the small GTPase superfamily. Arf family.</text>
</comment>
<feature type="binding site" evidence="3">
    <location>
        <begin position="133"/>
        <end position="136"/>
    </location>
    <ligand>
        <name>GTP</name>
        <dbReference type="ChEBI" id="CHEBI:37565"/>
    </ligand>
</feature>
<dbReference type="InterPro" id="IPR027417">
    <property type="entry name" value="P-loop_NTPase"/>
</dbReference>
<dbReference type="GO" id="GO:0043001">
    <property type="term" value="P:Golgi to plasma membrane protein transport"/>
    <property type="evidence" value="ECO:0007669"/>
    <property type="project" value="TreeGrafter"/>
</dbReference>
<name>A0A4P9YX94_9FUNG</name>
<dbReference type="SMART" id="SM00177">
    <property type="entry name" value="ARF"/>
    <property type="match status" value="1"/>
</dbReference>
<evidence type="ECO:0000256" key="2">
    <source>
        <dbReference type="ARBA" id="ARBA00023134"/>
    </source>
</evidence>
<dbReference type="PRINTS" id="PR00328">
    <property type="entry name" value="SAR1GTPBP"/>
</dbReference>
<dbReference type="PANTHER" id="PTHR45909">
    <property type="entry name" value="ADP-RIBOSYLATION FACTOR-RELATED PROTEIN 1"/>
    <property type="match status" value="1"/>
</dbReference>
<protein>
    <submittedName>
        <fullName evidence="6">ADP-ribosylation factor family-domain-containing protein</fullName>
    </submittedName>
</protein>
<dbReference type="Proteomes" id="UP000278143">
    <property type="component" value="Unassembled WGS sequence"/>
</dbReference>
<dbReference type="SUPFAM" id="SSF52540">
    <property type="entry name" value="P-loop containing nucleoside triphosphate hydrolases"/>
    <property type="match status" value="1"/>
</dbReference>
<dbReference type="NCBIfam" id="TIGR00231">
    <property type="entry name" value="small_GTP"/>
    <property type="match status" value="1"/>
</dbReference>
<accession>A0A4P9YX94</accession>
<dbReference type="InterPro" id="IPR005225">
    <property type="entry name" value="Small_GTP-bd"/>
</dbReference>
<evidence type="ECO:0000313" key="7">
    <source>
        <dbReference type="Proteomes" id="UP000278143"/>
    </source>
</evidence>
<reference evidence="7" key="1">
    <citation type="journal article" date="2018" name="Nat. Microbiol.">
        <title>Leveraging single-cell genomics to expand the fungal tree of life.</title>
        <authorList>
            <person name="Ahrendt S.R."/>
            <person name="Quandt C.A."/>
            <person name="Ciobanu D."/>
            <person name="Clum A."/>
            <person name="Salamov A."/>
            <person name="Andreopoulos B."/>
            <person name="Cheng J.F."/>
            <person name="Woyke T."/>
            <person name="Pelin A."/>
            <person name="Henrissat B."/>
            <person name="Reynolds N.K."/>
            <person name="Benny G.L."/>
            <person name="Smith M.E."/>
            <person name="James T.Y."/>
            <person name="Grigoriev I.V."/>
        </authorList>
    </citation>
    <scope>NUCLEOTIDE SEQUENCE [LARGE SCALE GENOMIC DNA]</scope>
    <source>
        <strain evidence="7">Benny S71-1</strain>
    </source>
</reference>
<evidence type="ECO:0000256" key="5">
    <source>
        <dbReference type="RuleBase" id="RU003925"/>
    </source>
</evidence>
<dbReference type="PROSITE" id="PS51419">
    <property type="entry name" value="RAB"/>
    <property type="match status" value="1"/>
</dbReference>
<dbReference type="Gene3D" id="3.40.50.300">
    <property type="entry name" value="P-loop containing nucleotide triphosphate hydrolases"/>
    <property type="match status" value="1"/>
</dbReference>
<evidence type="ECO:0000256" key="4">
    <source>
        <dbReference type="PIRSR" id="PIRSR606689-2"/>
    </source>
</evidence>
<evidence type="ECO:0000256" key="1">
    <source>
        <dbReference type="ARBA" id="ARBA00022741"/>
    </source>
</evidence>
<dbReference type="FunFam" id="3.40.50.300:FF:001317">
    <property type="entry name" value="Putative ADP-ribosylation factor"/>
    <property type="match status" value="1"/>
</dbReference>
<feature type="binding site" evidence="3">
    <location>
        <position position="77"/>
    </location>
    <ligand>
        <name>GTP</name>
        <dbReference type="ChEBI" id="CHEBI:37565"/>
    </ligand>
</feature>
<feature type="binding site" evidence="4">
    <location>
        <position position="31"/>
    </location>
    <ligand>
        <name>Mg(2+)</name>
        <dbReference type="ChEBI" id="CHEBI:18420"/>
    </ligand>
</feature>
<sequence>MSANLVGLYAHLTQKEEYNVIILGLDNAGKTTLLEQIKQTYLGVRGLPPEKITPTVGMNIGKVEVHRSRINFWDLGGQDALRVLWSKYYDECHGILFVIDSADSMRLDQCRETFEQMVMNDSIEGVPVVMLANKQDTDQAMPVEDIKEVFNRIALQLGARDSRVLPISALKGEGVQDAIEWLVLRMHRNKEDRPPVFRQ</sequence>
<dbReference type="AlphaFoldDB" id="A0A4P9YX94"/>
<keyword evidence="2 3" id="KW-0342">GTP-binding</keyword>
<dbReference type="GO" id="GO:0005525">
    <property type="term" value="F:GTP binding"/>
    <property type="evidence" value="ECO:0007669"/>
    <property type="project" value="UniProtKB-KW"/>
</dbReference>
<dbReference type="GO" id="GO:0046872">
    <property type="term" value="F:metal ion binding"/>
    <property type="evidence" value="ECO:0007669"/>
    <property type="project" value="UniProtKB-KW"/>
</dbReference>
<evidence type="ECO:0000256" key="3">
    <source>
        <dbReference type="PIRSR" id="PIRSR606689-1"/>
    </source>
</evidence>
<keyword evidence="4" id="KW-0479">Metal-binding</keyword>
<dbReference type="InterPro" id="IPR006689">
    <property type="entry name" value="Small_GTPase_ARF/SAR"/>
</dbReference>
<organism evidence="6 7">
    <name type="scientific">Syncephalis pseudoplumigaleata</name>
    <dbReference type="NCBI Taxonomy" id="1712513"/>
    <lineage>
        <taxon>Eukaryota</taxon>
        <taxon>Fungi</taxon>
        <taxon>Fungi incertae sedis</taxon>
        <taxon>Zoopagomycota</taxon>
        <taxon>Zoopagomycotina</taxon>
        <taxon>Zoopagomycetes</taxon>
        <taxon>Zoopagales</taxon>
        <taxon>Piptocephalidaceae</taxon>
        <taxon>Syncephalis</taxon>
    </lineage>
</organism>
<dbReference type="PANTHER" id="PTHR45909:SF1">
    <property type="entry name" value="ADP-RIBOSYLATION FACTOR-RELATED PROTEIN 1"/>
    <property type="match status" value="1"/>
</dbReference>
<keyword evidence="4" id="KW-0460">Magnesium</keyword>
<evidence type="ECO:0000313" key="6">
    <source>
        <dbReference type="EMBL" id="RKP24614.1"/>
    </source>
</evidence>
<dbReference type="GO" id="GO:0006886">
    <property type="term" value="P:intracellular protein transport"/>
    <property type="evidence" value="ECO:0007669"/>
    <property type="project" value="TreeGrafter"/>
</dbReference>
<feature type="binding site" evidence="4">
    <location>
        <position position="55"/>
    </location>
    <ligand>
        <name>Mg(2+)</name>
        <dbReference type="ChEBI" id="CHEBI:18420"/>
    </ligand>
</feature>
<dbReference type="SMART" id="SM00175">
    <property type="entry name" value="RAB"/>
    <property type="match status" value="1"/>
</dbReference>
<feature type="binding site" evidence="3">
    <location>
        <begin position="24"/>
        <end position="31"/>
    </location>
    <ligand>
        <name>GTP</name>
        <dbReference type="ChEBI" id="CHEBI:37565"/>
    </ligand>
</feature>
<proteinExistence type="inferred from homology"/>
<dbReference type="PROSITE" id="PS51417">
    <property type="entry name" value="ARF"/>
    <property type="match status" value="1"/>
</dbReference>
<dbReference type="SMART" id="SM00178">
    <property type="entry name" value="SAR"/>
    <property type="match status" value="1"/>
</dbReference>
<dbReference type="EMBL" id="KZ990123">
    <property type="protein sequence ID" value="RKP24614.1"/>
    <property type="molecule type" value="Genomic_DNA"/>
</dbReference>